<sequence>MPINLDQSVIQSLKSVLMAATMVGLAACSSGGGQPDWVDQPESAYPASSHLTAVGSADDRNTAADRATANLAKIFEVAVQDASMDFSSAQVSSAGGQSSVTNEQQITRTVTTEARQVLSGAQVVEYWQSEQGRVSALAILAKQPAASRFRQSIGSLDREVNELVEYASSKADSPVAALSALKRARSAQMQRDQLNQNLMIVADGKGIKGQYDTASVEALIRNGLAALKVQVQAEDPSIQAEIQQALATLGVPVSDQSNLILMGSLDVAPVEQKQAWFWLRGSYELVFKDGSKVLAKQRWPVKVSSTEANLLPQRLRDEINGRLPGYVYELLSTD</sequence>
<organism evidence="2 3">
    <name type="scientific">Ketobacter alkanivorans</name>
    <dbReference type="NCBI Taxonomy" id="1917421"/>
    <lineage>
        <taxon>Bacteria</taxon>
        <taxon>Pseudomonadati</taxon>
        <taxon>Pseudomonadota</taxon>
        <taxon>Gammaproteobacteria</taxon>
        <taxon>Pseudomonadales</taxon>
        <taxon>Ketobacteraceae</taxon>
        <taxon>Ketobacter</taxon>
    </lineage>
</organism>
<name>A0A2K9LJN2_9GAMM</name>
<reference evidence="3" key="1">
    <citation type="submission" date="2017-08" db="EMBL/GenBank/DDBJ databases">
        <title>Direct submision.</title>
        <authorList>
            <person name="Kim S.-J."/>
            <person name="Rhee S.-K."/>
        </authorList>
    </citation>
    <scope>NUCLEOTIDE SEQUENCE [LARGE SCALE GENOMIC DNA]</scope>
    <source>
        <strain evidence="3">GI5</strain>
    </source>
</reference>
<dbReference type="Proteomes" id="UP000235116">
    <property type="component" value="Chromosome"/>
</dbReference>
<dbReference type="AlphaFoldDB" id="A0A2K9LJN2"/>
<dbReference type="OrthoDB" id="6396461at2"/>
<dbReference type="Pfam" id="PF02169">
    <property type="entry name" value="LPP20"/>
    <property type="match status" value="1"/>
</dbReference>
<protein>
    <recommendedName>
        <fullName evidence="1">Lipoprotein LPP20-like domain-containing protein</fullName>
    </recommendedName>
</protein>
<accession>A0A2K9LJN2</accession>
<dbReference type="EMBL" id="CP022684">
    <property type="protein sequence ID" value="AUM12548.1"/>
    <property type="molecule type" value="Genomic_DNA"/>
</dbReference>
<dbReference type="Gene3D" id="3.10.28.20">
    <property type="entry name" value="Acetamidase/Formamidase-like domains"/>
    <property type="match status" value="1"/>
</dbReference>
<keyword evidence="3" id="KW-1185">Reference proteome</keyword>
<feature type="domain" description="Lipoprotein LPP20-like" evidence="1">
    <location>
        <begin position="35"/>
        <end position="138"/>
    </location>
</feature>
<dbReference type="KEGG" id="kak:Kalk_09000"/>
<dbReference type="InterPro" id="IPR024952">
    <property type="entry name" value="LPP20-like_dom"/>
</dbReference>
<gene>
    <name evidence="2" type="ORF">Kalk_09000</name>
</gene>
<evidence type="ECO:0000313" key="2">
    <source>
        <dbReference type="EMBL" id="AUM12548.1"/>
    </source>
</evidence>
<proteinExistence type="predicted"/>
<dbReference type="RefSeq" id="WP_101893916.1">
    <property type="nucleotide sequence ID" value="NZ_CP022684.1"/>
</dbReference>
<evidence type="ECO:0000313" key="3">
    <source>
        <dbReference type="Proteomes" id="UP000235116"/>
    </source>
</evidence>
<evidence type="ECO:0000259" key="1">
    <source>
        <dbReference type="Pfam" id="PF02169"/>
    </source>
</evidence>